<evidence type="ECO:0000313" key="2">
    <source>
        <dbReference type="Proteomes" id="UP000533533"/>
    </source>
</evidence>
<accession>A0ABR6FL25</accession>
<organism evidence="1 2">
    <name type="scientific">Paraburkholderia silvatlantica</name>
    <dbReference type="NCBI Taxonomy" id="321895"/>
    <lineage>
        <taxon>Bacteria</taxon>
        <taxon>Pseudomonadati</taxon>
        <taxon>Pseudomonadota</taxon>
        <taxon>Betaproteobacteria</taxon>
        <taxon>Burkholderiales</taxon>
        <taxon>Burkholderiaceae</taxon>
        <taxon>Paraburkholderia</taxon>
    </lineage>
</organism>
<evidence type="ECO:0000313" key="1">
    <source>
        <dbReference type="EMBL" id="MBB2928134.1"/>
    </source>
</evidence>
<dbReference type="Proteomes" id="UP000533533">
    <property type="component" value="Unassembled WGS sequence"/>
</dbReference>
<name>A0ABR6FL25_9BURK</name>
<gene>
    <name evidence="1" type="ORF">FHX59_002555</name>
</gene>
<sequence length="44" mass="4938">MFSPLRPPVASTEVFFSCRLLRFRPSAIGMVANEAPIQLSQMIQ</sequence>
<reference evidence="1 2" key="1">
    <citation type="submission" date="2020-08" db="EMBL/GenBank/DDBJ databases">
        <title>Genomic Encyclopedia of Type Strains, Phase IV (KMG-V): Genome sequencing to study the core and pangenomes of soil and plant-associated prokaryotes.</title>
        <authorList>
            <person name="Whitman W."/>
        </authorList>
    </citation>
    <scope>NUCLEOTIDE SEQUENCE [LARGE SCALE GENOMIC DNA]</scope>
    <source>
        <strain evidence="1 2">SRMrh-85</strain>
    </source>
</reference>
<proteinExistence type="predicted"/>
<dbReference type="EMBL" id="JACHVZ010000006">
    <property type="protein sequence ID" value="MBB2928134.1"/>
    <property type="molecule type" value="Genomic_DNA"/>
</dbReference>
<keyword evidence="2" id="KW-1185">Reference proteome</keyword>
<protein>
    <submittedName>
        <fullName evidence="1">Uncharacterized protein</fullName>
    </submittedName>
</protein>
<comment type="caution">
    <text evidence="1">The sequence shown here is derived from an EMBL/GenBank/DDBJ whole genome shotgun (WGS) entry which is preliminary data.</text>
</comment>